<evidence type="ECO:0000256" key="1">
    <source>
        <dbReference type="SAM" id="Coils"/>
    </source>
</evidence>
<evidence type="ECO:0000313" key="3">
    <source>
        <dbReference type="Proteomes" id="UP000054988"/>
    </source>
</evidence>
<reference evidence="2 3" key="1">
    <citation type="submission" date="2015-12" db="EMBL/GenBank/DDBJ databases">
        <title>Draft genome sequence of Moniliophthora roreri, the causal agent of frosty pod rot of cacao.</title>
        <authorList>
            <person name="Aime M.C."/>
            <person name="Diaz-Valderrama J.R."/>
            <person name="Kijpornyongpan T."/>
            <person name="Phillips-Mora W."/>
        </authorList>
    </citation>
    <scope>NUCLEOTIDE SEQUENCE [LARGE SCALE GENOMIC DNA]</scope>
    <source>
        <strain evidence="2 3">MCA 2952</strain>
    </source>
</reference>
<keyword evidence="1" id="KW-0175">Coiled coil</keyword>
<dbReference type="EMBL" id="LATX01002353">
    <property type="protein sequence ID" value="KTB31052.1"/>
    <property type="molecule type" value="Genomic_DNA"/>
</dbReference>
<evidence type="ECO:0000313" key="2">
    <source>
        <dbReference type="EMBL" id="KTB31052.1"/>
    </source>
</evidence>
<sequence length="123" mass="13861">MAGNLKVAGQTQSRPKFPGFLLSLEPRRNPESKIMILTNVAHRIVLCDQCSREFLAYRVQPTPSDCGVTRSTYVPSEAAAAEIKEHIQAEEALLDHCNQEIEVLRQQMESLKKERAELEKLLA</sequence>
<accession>A0A0W0F432</accession>
<protein>
    <submittedName>
        <fullName evidence="2">Uncharacterized protein</fullName>
    </submittedName>
</protein>
<feature type="coiled-coil region" evidence="1">
    <location>
        <begin position="80"/>
        <end position="121"/>
    </location>
</feature>
<name>A0A0W0F432_MONRR</name>
<proteinExistence type="predicted"/>
<organism evidence="2 3">
    <name type="scientific">Moniliophthora roreri</name>
    <name type="common">Frosty pod rot fungus</name>
    <name type="synonym">Monilia roreri</name>
    <dbReference type="NCBI Taxonomy" id="221103"/>
    <lineage>
        <taxon>Eukaryota</taxon>
        <taxon>Fungi</taxon>
        <taxon>Dikarya</taxon>
        <taxon>Basidiomycota</taxon>
        <taxon>Agaricomycotina</taxon>
        <taxon>Agaricomycetes</taxon>
        <taxon>Agaricomycetidae</taxon>
        <taxon>Agaricales</taxon>
        <taxon>Marasmiineae</taxon>
        <taxon>Marasmiaceae</taxon>
        <taxon>Moniliophthora</taxon>
    </lineage>
</organism>
<dbReference type="Proteomes" id="UP000054988">
    <property type="component" value="Unassembled WGS sequence"/>
</dbReference>
<dbReference type="AlphaFoldDB" id="A0A0W0F432"/>
<gene>
    <name evidence="2" type="ORF">WG66_16415</name>
</gene>
<comment type="caution">
    <text evidence="2">The sequence shown here is derived from an EMBL/GenBank/DDBJ whole genome shotgun (WGS) entry which is preliminary data.</text>
</comment>